<evidence type="ECO:0000313" key="1">
    <source>
        <dbReference type="Ensembl" id="ENSSSCP00040047268.1"/>
    </source>
</evidence>
<evidence type="ECO:0000313" key="2">
    <source>
        <dbReference type="Proteomes" id="UP000694722"/>
    </source>
</evidence>
<dbReference type="Proteomes" id="UP000694722">
    <property type="component" value="Unplaced"/>
</dbReference>
<name>A0A8D0M7D6_PIG</name>
<protein>
    <submittedName>
        <fullName evidence="1">Uncharacterized protein</fullName>
    </submittedName>
</protein>
<dbReference type="AlphaFoldDB" id="A0A8D0M7D6"/>
<accession>A0A8D0M7D6</accession>
<sequence length="124" mass="14402">MVSFAGKKLISLTRFHLFIFAFISIALGDRPKKTLVQLMSENILPMFSSRSFMVSCLILKSLSRFEFTFVYGMRVFSNFIDLYAAVQLSQHHLFEETVFIVYFCLLHQRLIVYGFIAGLSLLFH</sequence>
<dbReference type="Ensembl" id="ENSSSCT00040103996.1">
    <property type="protein sequence ID" value="ENSSSCP00040047268.1"/>
    <property type="gene ID" value="ENSSSCG00040075086.1"/>
</dbReference>
<organism evidence="1 2">
    <name type="scientific">Sus scrofa</name>
    <name type="common">Pig</name>
    <dbReference type="NCBI Taxonomy" id="9823"/>
    <lineage>
        <taxon>Eukaryota</taxon>
        <taxon>Metazoa</taxon>
        <taxon>Chordata</taxon>
        <taxon>Craniata</taxon>
        <taxon>Vertebrata</taxon>
        <taxon>Euteleostomi</taxon>
        <taxon>Mammalia</taxon>
        <taxon>Eutheria</taxon>
        <taxon>Laurasiatheria</taxon>
        <taxon>Artiodactyla</taxon>
        <taxon>Suina</taxon>
        <taxon>Suidae</taxon>
        <taxon>Sus</taxon>
    </lineage>
</organism>
<proteinExistence type="predicted"/>
<reference evidence="1" key="1">
    <citation type="submission" date="2025-08" db="UniProtKB">
        <authorList>
            <consortium name="Ensembl"/>
        </authorList>
    </citation>
    <scope>IDENTIFICATION</scope>
</reference>